<feature type="compositionally biased region" description="Polar residues" evidence="2">
    <location>
        <begin position="703"/>
        <end position="721"/>
    </location>
</feature>
<evidence type="ECO:0000313" key="3">
    <source>
        <dbReference type="EMBL" id="EAR87847.2"/>
    </source>
</evidence>
<feature type="coiled-coil region" evidence="1">
    <location>
        <begin position="473"/>
        <end position="699"/>
    </location>
</feature>
<feature type="compositionally biased region" description="Polar residues" evidence="2">
    <location>
        <begin position="71"/>
        <end position="82"/>
    </location>
</feature>
<name>Q22SC5_TETTS</name>
<dbReference type="AlphaFoldDB" id="Q22SC5"/>
<feature type="region of interest" description="Disordered" evidence="2">
    <location>
        <begin position="772"/>
        <end position="907"/>
    </location>
</feature>
<feature type="compositionally biased region" description="Polar residues" evidence="2">
    <location>
        <begin position="871"/>
        <end position="890"/>
    </location>
</feature>
<feature type="compositionally biased region" description="Basic and acidic residues" evidence="2">
    <location>
        <begin position="48"/>
        <end position="62"/>
    </location>
</feature>
<dbReference type="HOGENOM" id="CLU_293303_0_0_1"/>
<dbReference type="KEGG" id="tet:TTHERM_00006110"/>
<gene>
    <name evidence="3" type="ORF">TTHERM_00006110</name>
</gene>
<dbReference type="RefSeq" id="XP_001008092.2">
    <property type="nucleotide sequence ID" value="XM_001008092.2"/>
</dbReference>
<dbReference type="Proteomes" id="UP000009168">
    <property type="component" value="Unassembled WGS sequence"/>
</dbReference>
<dbReference type="GeneID" id="7832648"/>
<dbReference type="InParanoid" id="Q22SC5"/>
<proteinExistence type="predicted"/>
<feature type="coiled-coil region" evidence="1">
    <location>
        <begin position="397"/>
        <end position="445"/>
    </location>
</feature>
<sequence>MSNNPNHQENILVNQDYMQDNQEIGPIEINDEYYHDQNEQQQQDIDENDHHDEEYDEQGEHEQGDDDNNEDQAYNLQNSARQQMEGINQAVINYQGKMQEIQNQIQHEQPQKANFKQYQIQESHIREQTEEDHYDEQIINDGHKKQYDELDNDEQYQQQYKQMSQEKNQEYKQNIQQKRYNQPQQFIEYKTSPRNAGLQQYQESESNYQLDESSDQNQNRPQKHYFDGQQKNIKSNQKNSDKAKHIKNASESLTSQLDNVSNIMDDHSKSLVRQIKQDESQLETSQANVSVNQNNPYDEHAEYQKKHLLDSPGNIELIKHSKYYQKYLNGESLNDSYSILPLQTNNNLPSLQNSTSFVDPKVIATVLDQNLQGNELYILKMKLFESNNKLMVEMNRNRQYRQENSQLKLTIENLQFQLQQASQAISEYEKQIQDFQINSSQQQQQVMMNTFSSPLKSPTFENQGQSMQQSEVMQQKSIQLQEEQNKNYNLRQDLENLRTRLLQEMNNSNQYEQQVRDQEQIIKDQQNQIQEKNSVISSKSEEIRKLLATSESYRIEIQNLNINLSKSKQAQDDIQRQKNEQVAEFNYLISENKQLQAKLQNYNQDNLRLFSEIQILKQKLEKSDNQVVIHQNQIYNQKIEQSQQQTNYVSNKHHNTTIEKLQLEISELKSNLIATSQQLELQQERNDYLSVRLEEAEKLNKQFNSQKPSQNVTKTIKQQSPPKYRNESELEYQQRLLEHQMLEKQHKLERDFQQKQLELMTQYAVNQNTVKQIHGGSHGRVDKNEKTVKQSEQHHEQHQRSRNTDEHNQQYASQQLRQSYQQNSNYYSQNQNINPNQHHPHHNIQNYASNKSESNSHNQQQISKQQQHNQESLNQYKQNQNQQVDNNRFSSPPPKNIKQNIPPNHNHDYLFYQDIEEEKQKLQNQPQYIPIGVTSVNENAYVSNTQRIKDLDLLLNQLLQKKKLAESELLKLEESKRKSSLIIIQKQELEERIRQYSQEISNVKNQLRNLHALK</sequence>
<feature type="compositionally biased region" description="Polar residues" evidence="2">
    <location>
        <begin position="229"/>
        <end position="238"/>
    </location>
</feature>
<feature type="compositionally biased region" description="Polar residues" evidence="2">
    <location>
        <begin position="195"/>
        <end position="220"/>
    </location>
</feature>
<feature type="region of interest" description="Disordered" evidence="2">
    <location>
        <begin position="195"/>
        <end position="245"/>
    </location>
</feature>
<evidence type="ECO:0000313" key="4">
    <source>
        <dbReference type="Proteomes" id="UP000009168"/>
    </source>
</evidence>
<accession>Q22SC5</accession>
<keyword evidence="1" id="KW-0175">Coiled coil</keyword>
<feature type="compositionally biased region" description="Low complexity" evidence="2">
    <location>
        <begin position="855"/>
        <end position="870"/>
    </location>
</feature>
<feature type="region of interest" description="Disordered" evidence="2">
    <location>
        <begin position="1"/>
        <end position="82"/>
    </location>
</feature>
<reference evidence="4" key="1">
    <citation type="journal article" date="2006" name="PLoS Biol.">
        <title>Macronuclear genome sequence of the ciliate Tetrahymena thermophila, a model eukaryote.</title>
        <authorList>
            <person name="Eisen J.A."/>
            <person name="Coyne R.S."/>
            <person name="Wu M."/>
            <person name="Wu D."/>
            <person name="Thiagarajan M."/>
            <person name="Wortman J.R."/>
            <person name="Badger J.H."/>
            <person name="Ren Q."/>
            <person name="Amedeo P."/>
            <person name="Jones K.M."/>
            <person name="Tallon L.J."/>
            <person name="Delcher A.L."/>
            <person name="Salzberg S.L."/>
            <person name="Silva J.C."/>
            <person name="Haas B.J."/>
            <person name="Majoros W.H."/>
            <person name="Farzad M."/>
            <person name="Carlton J.M."/>
            <person name="Smith R.K. Jr."/>
            <person name="Garg J."/>
            <person name="Pearlman R.E."/>
            <person name="Karrer K.M."/>
            <person name="Sun L."/>
            <person name="Manning G."/>
            <person name="Elde N.C."/>
            <person name="Turkewitz A.P."/>
            <person name="Asai D.J."/>
            <person name="Wilkes D.E."/>
            <person name="Wang Y."/>
            <person name="Cai H."/>
            <person name="Collins K."/>
            <person name="Stewart B.A."/>
            <person name="Lee S.R."/>
            <person name="Wilamowska K."/>
            <person name="Weinberg Z."/>
            <person name="Ruzzo W.L."/>
            <person name="Wloga D."/>
            <person name="Gaertig J."/>
            <person name="Frankel J."/>
            <person name="Tsao C.-C."/>
            <person name="Gorovsky M.A."/>
            <person name="Keeling P.J."/>
            <person name="Waller R.F."/>
            <person name="Patron N.J."/>
            <person name="Cherry J.M."/>
            <person name="Stover N.A."/>
            <person name="Krieger C.J."/>
            <person name="del Toro C."/>
            <person name="Ryder H.F."/>
            <person name="Williamson S.C."/>
            <person name="Barbeau R.A."/>
            <person name="Hamilton E.P."/>
            <person name="Orias E."/>
        </authorList>
    </citation>
    <scope>NUCLEOTIDE SEQUENCE [LARGE SCALE GENOMIC DNA]</scope>
    <source>
        <strain evidence="4">SB210</strain>
    </source>
</reference>
<dbReference type="EMBL" id="GG662845">
    <property type="protein sequence ID" value="EAR87847.2"/>
    <property type="molecule type" value="Genomic_DNA"/>
</dbReference>
<feature type="compositionally biased region" description="Polar residues" evidence="2">
    <location>
        <begin position="1"/>
        <end position="22"/>
    </location>
</feature>
<feature type="coiled-coil region" evidence="1">
    <location>
        <begin position="948"/>
        <end position="1013"/>
    </location>
</feature>
<protein>
    <submittedName>
        <fullName evidence="3">Uncharacterized protein</fullName>
    </submittedName>
</protein>
<evidence type="ECO:0000256" key="2">
    <source>
        <dbReference type="SAM" id="MobiDB-lite"/>
    </source>
</evidence>
<feature type="compositionally biased region" description="Basic and acidic residues" evidence="2">
    <location>
        <begin position="779"/>
        <end position="808"/>
    </location>
</feature>
<feature type="region of interest" description="Disordered" evidence="2">
    <location>
        <begin position="703"/>
        <end position="728"/>
    </location>
</feature>
<evidence type="ECO:0000256" key="1">
    <source>
        <dbReference type="SAM" id="Coils"/>
    </source>
</evidence>
<dbReference type="STRING" id="312017.Q22SC5"/>
<keyword evidence="4" id="KW-1185">Reference proteome</keyword>
<organism evidence="3 4">
    <name type="scientific">Tetrahymena thermophila (strain SB210)</name>
    <dbReference type="NCBI Taxonomy" id="312017"/>
    <lineage>
        <taxon>Eukaryota</taxon>
        <taxon>Sar</taxon>
        <taxon>Alveolata</taxon>
        <taxon>Ciliophora</taxon>
        <taxon>Intramacronucleata</taxon>
        <taxon>Oligohymenophorea</taxon>
        <taxon>Hymenostomatida</taxon>
        <taxon>Tetrahymenina</taxon>
        <taxon>Tetrahymenidae</taxon>
        <taxon>Tetrahymena</taxon>
    </lineage>
</organism>
<feature type="compositionally biased region" description="Low complexity" evidence="2">
    <location>
        <begin position="809"/>
        <end position="837"/>
    </location>
</feature>